<keyword evidence="3" id="KW-1185">Reference proteome</keyword>
<dbReference type="EMBL" id="KN549535">
    <property type="protein sequence ID" value="KHJ97034.1"/>
    <property type="molecule type" value="Genomic_DNA"/>
</dbReference>
<protein>
    <submittedName>
        <fullName evidence="2">Uncharacterized protein</fullName>
    </submittedName>
</protein>
<feature type="compositionally biased region" description="Basic and acidic residues" evidence="1">
    <location>
        <begin position="76"/>
        <end position="88"/>
    </location>
</feature>
<evidence type="ECO:0000313" key="2">
    <source>
        <dbReference type="EMBL" id="KHJ97034.1"/>
    </source>
</evidence>
<gene>
    <name evidence="2" type="ORF">OESDEN_02995</name>
</gene>
<accession>A0A0B1TIE9</accession>
<name>A0A0B1TIE9_OESDE</name>
<dbReference type="AlphaFoldDB" id="A0A0B1TIE9"/>
<reference evidence="2 3" key="1">
    <citation type="submission" date="2014-03" db="EMBL/GenBank/DDBJ databases">
        <title>Draft genome of the hookworm Oesophagostomum dentatum.</title>
        <authorList>
            <person name="Mitreva M."/>
        </authorList>
    </citation>
    <scope>NUCLEOTIDE SEQUENCE [LARGE SCALE GENOMIC DNA]</scope>
    <source>
        <strain evidence="2 3">OD-Hann</strain>
    </source>
</reference>
<dbReference type="Proteomes" id="UP000053660">
    <property type="component" value="Unassembled WGS sequence"/>
</dbReference>
<proteinExistence type="predicted"/>
<evidence type="ECO:0000256" key="1">
    <source>
        <dbReference type="SAM" id="MobiDB-lite"/>
    </source>
</evidence>
<feature type="region of interest" description="Disordered" evidence="1">
    <location>
        <begin position="1"/>
        <end position="32"/>
    </location>
</feature>
<organism evidence="2 3">
    <name type="scientific">Oesophagostomum dentatum</name>
    <name type="common">Nodular worm</name>
    <dbReference type="NCBI Taxonomy" id="61180"/>
    <lineage>
        <taxon>Eukaryota</taxon>
        <taxon>Metazoa</taxon>
        <taxon>Ecdysozoa</taxon>
        <taxon>Nematoda</taxon>
        <taxon>Chromadorea</taxon>
        <taxon>Rhabditida</taxon>
        <taxon>Rhabditina</taxon>
        <taxon>Rhabditomorpha</taxon>
        <taxon>Strongyloidea</taxon>
        <taxon>Strongylidae</taxon>
        <taxon>Oesophagostomum</taxon>
    </lineage>
</organism>
<sequence>MEDRKGTLESKERIQKGLSPPKNDEERENNCADKEIRTCPTFNSMKEMSSKTGLFDKTQWERTRFAKEAAGIARSTDLRPKKQEESRESQMLAESKQSLAVRGEYLNELPKPTLILLVVEVVSTAHFN</sequence>
<feature type="compositionally biased region" description="Basic and acidic residues" evidence="1">
    <location>
        <begin position="22"/>
        <end position="32"/>
    </location>
</feature>
<evidence type="ECO:0000313" key="3">
    <source>
        <dbReference type="Proteomes" id="UP000053660"/>
    </source>
</evidence>
<dbReference type="OrthoDB" id="5824054at2759"/>
<feature type="region of interest" description="Disordered" evidence="1">
    <location>
        <begin position="74"/>
        <end position="95"/>
    </location>
</feature>
<feature type="compositionally biased region" description="Basic and acidic residues" evidence="1">
    <location>
        <begin position="1"/>
        <end position="15"/>
    </location>
</feature>